<gene>
    <name evidence="2" type="ORF">FC27_GL000298</name>
</gene>
<dbReference type="EMBL" id="AZFA01000010">
    <property type="protein sequence ID" value="KRL66852.1"/>
    <property type="molecule type" value="Genomic_DNA"/>
</dbReference>
<evidence type="ECO:0000313" key="2">
    <source>
        <dbReference type="EMBL" id="KRL66852.1"/>
    </source>
</evidence>
<dbReference type="Pfam" id="PF14278">
    <property type="entry name" value="TetR_C_8"/>
    <property type="match status" value="1"/>
</dbReference>
<dbReference type="PANTHER" id="PTHR43479">
    <property type="entry name" value="ACREF/ENVCD OPERON REPRESSOR-RELATED"/>
    <property type="match status" value="1"/>
</dbReference>
<keyword evidence="3" id="KW-1185">Reference proteome</keyword>
<dbReference type="InterPro" id="IPR009057">
    <property type="entry name" value="Homeodomain-like_sf"/>
</dbReference>
<dbReference type="RefSeq" id="WP_235699641.1">
    <property type="nucleotide sequence ID" value="NZ_AZFA01000010.1"/>
</dbReference>
<evidence type="ECO:0000313" key="3">
    <source>
        <dbReference type="Proteomes" id="UP000051647"/>
    </source>
</evidence>
<feature type="domain" description="Transcriptional regulator TetR C-terminal Firmicutes type" evidence="1">
    <location>
        <begin position="82"/>
        <end position="165"/>
    </location>
</feature>
<accession>A0A0R1SH77</accession>
<dbReference type="PANTHER" id="PTHR43479:SF7">
    <property type="entry name" value="TETR-FAMILY TRANSCRIPTIONAL REGULATOR"/>
    <property type="match status" value="1"/>
</dbReference>
<reference evidence="2 3" key="1">
    <citation type="journal article" date="2015" name="Genome Announc.">
        <title>Expanding the biotechnology potential of lactobacilli through comparative genomics of 213 strains and associated genera.</title>
        <authorList>
            <person name="Sun Z."/>
            <person name="Harris H.M."/>
            <person name="McCann A."/>
            <person name="Guo C."/>
            <person name="Argimon S."/>
            <person name="Zhang W."/>
            <person name="Yang X."/>
            <person name="Jeffery I.B."/>
            <person name="Cooney J.C."/>
            <person name="Kagawa T.F."/>
            <person name="Liu W."/>
            <person name="Song Y."/>
            <person name="Salvetti E."/>
            <person name="Wrobel A."/>
            <person name="Rasinkangas P."/>
            <person name="Parkhill J."/>
            <person name="Rea M.C."/>
            <person name="O'Sullivan O."/>
            <person name="Ritari J."/>
            <person name="Douillard F.P."/>
            <person name="Paul Ross R."/>
            <person name="Yang R."/>
            <person name="Briner A.E."/>
            <person name="Felis G.E."/>
            <person name="de Vos W.M."/>
            <person name="Barrangou R."/>
            <person name="Klaenhammer T.R."/>
            <person name="Caufield P.W."/>
            <person name="Cui Y."/>
            <person name="Zhang H."/>
            <person name="O'Toole P.W."/>
        </authorList>
    </citation>
    <scope>NUCLEOTIDE SEQUENCE [LARGE SCALE GENOMIC DNA]</scope>
    <source>
        <strain evidence="2 3">DSM 14857</strain>
    </source>
</reference>
<dbReference type="InterPro" id="IPR039532">
    <property type="entry name" value="TetR_C_Firmicutes"/>
</dbReference>
<dbReference type="Gene3D" id="1.10.357.10">
    <property type="entry name" value="Tetracycline Repressor, domain 2"/>
    <property type="match status" value="1"/>
</dbReference>
<organism evidence="2 3">
    <name type="scientific">Companilactobacillus versmoldensis DSM 14857 = KCTC 3814</name>
    <dbReference type="NCBI Taxonomy" id="1423815"/>
    <lineage>
        <taxon>Bacteria</taxon>
        <taxon>Bacillati</taxon>
        <taxon>Bacillota</taxon>
        <taxon>Bacilli</taxon>
        <taxon>Lactobacillales</taxon>
        <taxon>Lactobacillaceae</taxon>
        <taxon>Companilactobacillus</taxon>
    </lineage>
</organism>
<evidence type="ECO:0000259" key="1">
    <source>
        <dbReference type="Pfam" id="PF14278"/>
    </source>
</evidence>
<dbReference type="AlphaFoldDB" id="A0A0R1SH77"/>
<dbReference type="PATRIC" id="fig|1423815.3.peg.303"/>
<protein>
    <submittedName>
        <fullName evidence="2">TetR family transcriptional regulator</fullName>
    </submittedName>
</protein>
<sequence length="191" mass="22885">MMTLKNQTKLLFANQLEQMLINTPMDKIRVVDLCKRCGTIPQTFYYHFHDKYELVAWAFLKDFSSIYIDQDNNYSVESITENLVQMKRHQKFYQQTYTQRSQNSIRDYIQKFNQQTAIEAVESFSGKEITSKQMLQVKYHSYGMMGLFEEWISGKLSLSEKELATFQYEQTPDFLREAYQHYDFRKSIAFN</sequence>
<proteinExistence type="predicted"/>
<dbReference type="STRING" id="1423815.FC27_GL000298"/>
<dbReference type="SUPFAM" id="SSF46689">
    <property type="entry name" value="Homeodomain-like"/>
    <property type="match status" value="1"/>
</dbReference>
<dbReference type="InterPro" id="IPR050624">
    <property type="entry name" value="HTH-type_Tx_Regulator"/>
</dbReference>
<dbReference type="Proteomes" id="UP000051647">
    <property type="component" value="Unassembled WGS sequence"/>
</dbReference>
<dbReference type="eggNOG" id="COG1309">
    <property type="taxonomic scope" value="Bacteria"/>
</dbReference>
<comment type="caution">
    <text evidence="2">The sequence shown here is derived from an EMBL/GenBank/DDBJ whole genome shotgun (WGS) entry which is preliminary data.</text>
</comment>
<name>A0A0R1SH77_9LACO</name>